<name>A0A0D2EC14_CLAB1</name>
<dbReference type="EMBL" id="KN847002">
    <property type="protein sequence ID" value="KIW87651.1"/>
    <property type="molecule type" value="Genomic_DNA"/>
</dbReference>
<dbReference type="HOGENOM" id="CLU_018588_1_0_1"/>
<proteinExistence type="predicted"/>
<dbReference type="GeneID" id="27704553"/>
<evidence type="ECO:0000313" key="2">
    <source>
        <dbReference type="EMBL" id="KIW87651.1"/>
    </source>
</evidence>
<protein>
    <submittedName>
        <fullName evidence="2">Uncharacterized protein</fullName>
    </submittedName>
</protein>
<keyword evidence="1" id="KW-0732">Signal</keyword>
<dbReference type="VEuPathDB" id="FungiDB:Z519_11625"/>
<accession>A0A0D2EC14</accession>
<evidence type="ECO:0000313" key="3">
    <source>
        <dbReference type="Proteomes" id="UP000053789"/>
    </source>
</evidence>
<evidence type="ECO:0000256" key="1">
    <source>
        <dbReference type="SAM" id="SignalP"/>
    </source>
</evidence>
<sequence length="643" mass="65761">MFSKGYMFSLLTTILLLTSLVNAFNFGHPAKWNLRPLPNKLPPRPYYAPLGWPHNGFSTSNPLSSPSSLTTNLLESSAESATPGLSILTSSPQGQSTTPIYVSAFSSSTPSTQSFTSYPAGISTTSSIHAYSSSSPTLSTSLISSSTPTLSSTIGPYTSMTSSILTTTSSITIGNSLASATASTTSSADTSGSTLSTDTITGVTYSVVTSPASCFTLPIPTSSLSKIPYDDGAGTGLDGPIDFYFNPDNSPAGVLGASVNGSYYAYDISDPSQLVIILPEGEIAVITTQGLTIYAADCSSELSVEIDNFIDQVELASTNSADVSKRQRSRRSSHRMAKRTETNFAADIALFDICGNPDTSSPMVSVGQSPCVLNEANGGDYLFTCQYPGANSDEAACEATVSKDIGYITGGPLGTLTNIEGAATVLAIIFRRQALAVIAAIFDAPAVAAGVGALALAQIILNTVGADNIASTICDIMHKDEAFIISVDSGFEIDNIATITAAPISTLFATITISANTDASSTCSTSATSSPTGSCGGGAACGGYVGCGDNPGLDIGECFCGTDADGNGSCSISVECDTATACSTNADCGGGSCIIDNCCGFPVCQSICGNAPALTKKNSRDYANGTMFSHGIWIDGSFMANMG</sequence>
<organism evidence="2 3">
    <name type="scientific">Cladophialophora bantiana (strain ATCC 10958 / CBS 173.52 / CDC B-1940 / NIH 8579)</name>
    <name type="common">Xylohypha bantiana</name>
    <dbReference type="NCBI Taxonomy" id="1442370"/>
    <lineage>
        <taxon>Eukaryota</taxon>
        <taxon>Fungi</taxon>
        <taxon>Dikarya</taxon>
        <taxon>Ascomycota</taxon>
        <taxon>Pezizomycotina</taxon>
        <taxon>Eurotiomycetes</taxon>
        <taxon>Chaetothyriomycetidae</taxon>
        <taxon>Chaetothyriales</taxon>
        <taxon>Herpotrichiellaceae</taxon>
        <taxon>Cladophialophora</taxon>
    </lineage>
</organism>
<dbReference type="OrthoDB" id="5394947at2759"/>
<dbReference type="Proteomes" id="UP000053789">
    <property type="component" value="Unassembled WGS sequence"/>
</dbReference>
<reference evidence="2" key="1">
    <citation type="submission" date="2015-01" db="EMBL/GenBank/DDBJ databases">
        <title>The Genome Sequence of Cladophialophora bantiana CBS 173.52.</title>
        <authorList>
            <consortium name="The Broad Institute Genomics Platform"/>
            <person name="Cuomo C."/>
            <person name="de Hoog S."/>
            <person name="Gorbushina A."/>
            <person name="Stielow B."/>
            <person name="Teixiera M."/>
            <person name="Abouelleil A."/>
            <person name="Chapman S.B."/>
            <person name="Priest M."/>
            <person name="Young S.K."/>
            <person name="Wortman J."/>
            <person name="Nusbaum C."/>
            <person name="Birren B."/>
        </authorList>
    </citation>
    <scope>NUCLEOTIDE SEQUENCE [LARGE SCALE GENOMIC DNA]</scope>
    <source>
        <strain evidence="2">CBS 173.52</strain>
    </source>
</reference>
<dbReference type="AlphaFoldDB" id="A0A0D2EC14"/>
<dbReference type="RefSeq" id="XP_016614320.1">
    <property type="nucleotide sequence ID" value="XM_016769336.1"/>
</dbReference>
<keyword evidence="3" id="KW-1185">Reference proteome</keyword>
<feature type="signal peptide" evidence="1">
    <location>
        <begin position="1"/>
        <end position="23"/>
    </location>
</feature>
<feature type="chain" id="PRO_5002241089" evidence="1">
    <location>
        <begin position="24"/>
        <end position="643"/>
    </location>
</feature>
<gene>
    <name evidence="2" type="ORF">Z519_11625</name>
</gene>